<proteinExistence type="predicted"/>
<reference evidence="4" key="1">
    <citation type="submission" date="2023-06" db="EMBL/GenBank/DDBJ databases">
        <title>Genome-scale phylogeny and comparative genomics of the fungal order Sordariales.</title>
        <authorList>
            <consortium name="Lawrence Berkeley National Laboratory"/>
            <person name="Hensen N."/>
            <person name="Bonometti L."/>
            <person name="Westerberg I."/>
            <person name="Brannstrom I.O."/>
            <person name="Guillou S."/>
            <person name="Cros-Aarteil S."/>
            <person name="Calhoun S."/>
            <person name="Haridas S."/>
            <person name="Kuo A."/>
            <person name="Mondo S."/>
            <person name="Pangilinan J."/>
            <person name="Riley R."/>
            <person name="Labutti K."/>
            <person name="Andreopoulos B."/>
            <person name="Lipzen A."/>
            <person name="Chen C."/>
            <person name="Yanf M."/>
            <person name="Daum C."/>
            <person name="Ng V."/>
            <person name="Clum A."/>
            <person name="Steindorff A."/>
            <person name="Ohm R."/>
            <person name="Martin F."/>
            <person name="Silar P."/>
            <person name="Natvig D."/>
            <person name="Lalanne C."/>
            <person name="Gautier V."/>
            <person name="Ament-Velasquez S.L."/>
            <person name="Kruys A."/>
            <person name="Hutchinson M.I."/>
            <person name="Powell A.J."/>
            <person name="Barry K."/>
            <person name="Miller A.N."/>
            <person name="Grigoriev I.V."/>
            <person name="Debuchy R."/>
            <person name="Gladieux P."/>
            <person name="Thoren M.H."/>
            <person name="Johannesson H."/>
        </authorList>
    </citation>
    <scope>NUCLEOTIDE SEQUENCE</scope>
    <source>
        <strain evidence="4">PSN4</strain>
    </source>
</reference>
<evidence type="ECO:0000256" key="1">
    <source>
        <dbReference type="ARBA" id="ARBA00022737"/>
    </source>
</evidence>
<dbReference type="AlphaFoldDB" id="A0AAJ0FCU8"/>
<organism evidence="4 5">
    <name type="scientific">Echria macrotheca</name>
    <dbReference type="NCBI Taxonomy" id="438768"/>
    <lineage>
        <taxon>Eukaryota</taxon>
        <taxon>Fungi</taxon>
        <taxon>Dikarya</taxon>
        <taxon>Ascomycota</taxon>
        <taxon>Pezizomycotina</taxon>
        <taxon>Sordariomycetes</taxon>
        <taxon>Sordariomycetidae</taxon>
        <taxon>Sordariales</taxon>
        <taxon>Schizotheciaceae</taxon>
        <taxon>Echria</taxon>
    </lineage>
</organism>
<dbReference type="InterPro" id="IPR056884">
    <property type="entry name" value="NPHP3-like_N"/>
</dbReference>
<dbReference type="InterPro" id="IPR027417">
    <property type="entry name" value="P-loop_NTPase"/>
</dbReference>
<dbReference type="PANTHER" id="PTHR10039">
    <property type="entry name" value="AMELOGENIN"/>
    <property type="match status" value="1"/>
</dbReference>
<protein>
    <recommendedName>
        <fullName evidence="6">NACHT domain-containing protein</fullName>
    </recommendedName>
</protein>
<evidence type="ECO:0000259" key="3">
    <source>
        <dbReference type="Pfam" id="PF25053"/>
    </source>
</evidence>
<dbReference type="Pfam" id="PF25053">
    <property type="entry name" value="DUF7791"/>
    <property type="match status" value="1"/>
</dbReference>
<feature type="domain" description="Nephrocystin 3-like N-terminal" evidence="2">
    <location>
        <begin position="245"/>
        <end position="400"/>
    </location>
</feature>
<dbReference type="Gene3D" id="3.40.50.300">
    <property type="entry name" value="P-loop containing nucleotide triphosphate hydrolases"/>
    <property type="match status" value="1"/>
</dbReference>
<dbReference type="SUPFAM" id="SSF52540">
    <property type="entry name" value="P-loop containing nucleoside triphosphate hydrolases"/>
    <property type="match status" value="1"/>
</dbReference>
<dbReference type="EMBL" id="MU839832">
    <property type="protein sequence ID" value="KAK1756510.1"/>
    <property type="molecule type" value="Genomic_DNA"/>
</dbReference>
<evidence type="ECO:0000313" key="5">
    <source>
        <dbReference type="Proteomes" id="UP001239445"/>
    </source>
</evidence>
<feature type="domain" description="DUF7791" evidence="3">
    <location>
        <begin position="512"/>
        <end position="656"/>
    </location>
</feature>
<comment type="caution">
    <text evidence="4">The sequence shown here is derived from an EMBL/GenBank/DDBJ whole genome shotgun (WGS) entry which is preliminary data.</text>
</comment>
<dbReference type="InterPro" id="IPR056693">
    <property type="entry name" value="DUF7791"/>
</dbReference>
<dbReference type="Proteomes" id="UP001239445">
    <property type="component" value="Unassembled WGS sequence"/>
</dbReference>
<dbReference type="Pfam" id="PF24883">
    <property type="entry name" value="NPHP3_N"/>
    <property type="match status" value="1"/>
</dbReference>
<evidence type="ECO:0000313" key="4">
    <source>
        <dbReference type="EMBL" id="KAK1756510.1"/>
    </source>
</evidence>
<dbReference type="PANTHER" id="PTHR10039:SF5">
    <property type="entry name" value="NACHT DOMAIN-CONTAINING PROTEIN"/>
    <property type="match status" value="1"/>
</dbReference>
<keyword evidence="5" id="KW-1185">Reference proteome</keyword>
<name>A0AAJ0FCU8_9PEZI</name>
<evidence type="ECO:0008006" key="6">
    <source>
        <dbReference type="Google" id="ProtNLM"/>
    </source>
</evidence>
<sequence length="740" mass="83732">MESLVALGLASNVIQFVDFASKLISTAHTLYVSSTGSTAENAELEVLATHIRALADSFCPHAAVATSNAISNTTRGNAPAPKPDALHDLASQCRHVADQLLALLASFTVQGRHRTWKSMRTALRASHRSAEMDSILARLDRISSQMAMHVVFGGLKDIAGQMEVLRTENKRLGATRNNDINQLEKAVRTMLSRLSEVRADPSTAPQSQREALVPFSATAAKVLQYSHEQQILRGLYFEGMDDRRKPGSGKSTLMKYLCNHPMLAHNLKAWAGARQLFIAKYFFWNLGKDILHKSQIGLLRALLYQILRLHPDLLRVAFPSSRDDGGLPGTGDVTDSADPLSIEGLLSAFKRIKTGLFTSQIRLFFIIDGLDEYHGKPIDIIRLLEILQDSPHIKVCISSRPWNEFENAFGRRESRRIYMERLTRSDIENYVRDTFDGDPSYRELRDDDDGICDELVGEIVNEAKGVFLWVRLVVQSLLEGITNEDRMVDLRRRLRSLPADLEEYFRRIVFTVDPFYRQQTAHFFRVTIEASVTLPLIMYWFMDQEDPVQYAVKLDVSPLIMQATNRNLKQARKRLNACCKGILEVQYYDSDEAAENSLSSSVLFNWKVDFLHRTARDFLLTENMSNQLVEWTAGGCDPHASICAAIICLAKVAPQEEEYFVPGGPVTKLRDPFIVHCNLLGCEDMSRFGVWPPPGALEKIIDAQRRRCGMVVEMDDSRMGVKKFPAFMGKDFFQKVWQFW</sequence>
<accession>A0AAJ0FCU8</accession>
<gene>
    <name evidence="4" type="ORF">QBC47DRAFT_445089</name>
</gene>
<evidence type="ECO:0000259" key="2">
    <source>
        <dbReference type="Pfam" id="PF24883"/>
    </source>
</evidence>
<keyword evidence="1" id="KW-0677">Repeat</keyword>